<organism evidence="1 2">
    <name type="scientific">Biomphalaria pfeifferi</name>
    <name type="common">Bloodfluke planorb</name>
    <name type="synonym">Freshwater snail</name>
    <dbReference type="NCBI Taxonomy" id="112525"/>
    <lineage>
        <taxon>Eukaryota</taxon>
        <taxon>Metazoa</taxon>
        <taxon>Spiralia</taxon>
        <taxon>Lophotrochozoa</taxon>
        <taxon>Mollusca</taxon>
        <taxon>Gastropoda</taxon>
        <taxon>Heterobranchia</taxon>
        <taxon>Euthyneura</taxon>
        <taxon>Panpulmonata</taxon>
        <taxon>Hygrophila</taxon>
        <taxon>Lymnaeoidea</taxon>
        <taxon>Planorbidae</taxon>
        <taxon>Biomphalaria</taxon>
    </lineage>
</organism>
<accession>A0AAD8C480</accession>
<comment type="caution">
    <text evidence="1">The sequence shown here is derived from an EMBL/GenBank/DDBJ whole genome shotgun (WGS) entry which is preliminary data.</text>
</comment>
<dbReference type="AlphaFoldDB" id="A0AAD8C480"/>
<protein>
    <submittedName>
        <fullName evidence="1">Protein bric-a-brac 2</fullName>
    </submittedName>
</protein>
<evidence type="ECO:0000313" key="2">
    <source>
        <dbReference type="Proteomes" id="UP001233172"/>
    </source>
</evidence>
<proteinExistence type="predicted"/>
<gene>
    <name evidence="1" type="ORF">Bpfe_004732</name>
</gene>
<name>A0AAD8C480_BIOPF</name>
<sequence>MAGKIMSTLTELQSTIQQLSVLFEKELLELNCHLHPLEGIAHEARKALSWLNSAIPRAVFGSDCRAANLLYAISKLRYKAKGDPSGFKQFLKNHSLPSSTFPRYVSNRLHVLFCSAGLVFRHRQLLISYLEKTCRSNGMRIAVLLDMMAKVQNAISFIRGVIAEPDFVQLAEHDAFGRPLMQHDETLIALRIVDHVNIEQLNEVINIVANATLTVILRQYERYIDGDLSSLTNESMQAASSAPAQNIWAERTLGLFDAMARKAPNAEITYLDGKAKAKVNKSLNWFYSKSITEQDNIVKFYIARANTLRSLAKTRRDNYFEASGKWTEERHG</sequence>
<keyword evidence="2" id="KW-1185">Reference proteome</keyword>
<reference evidence="1" key="2">
    <citation type="submission" date="2023-04" db="EMBL/GenBank/DDBJ databases">
        <authorList>
            <person name="Bu L."/>
            <person name="Lu L."/>
            <person name="Laidemitt M.R."/>
            <person name="Zhang S.M."/>
            <person name="Mutuku M."/>
            <person name="Mkoji G."/>
            <person name="Steinauer M."/>
            <person name="Loker E.S."/>
        </authorList>
    </citation>
    <scope>NUCLEOTIDE SEQUENCE</scope>
    <source>
        <strain evidence="1">KasaAsao</strain>
        <tissue evidence="1">Whole Snail</tissue>
    </source>
</reference>
<reference evidence="1" key="1">
    <citation type="journal article" date="2023" name="PLoS Negl. Trop. Dis.">
        <title>A genome sequence for Biomphalaria pfeifferi, the major vector snail for the human-infecting parasite Schistosoma mansoni.</title>
        <authorList>
            <person name="Bu L."/>
            <person name="Lu L."/>
            <person name="Laidemitt M.R."/>
            <person name="Zhang S.M."/>
            <person name="Mutuku M."/>
            <person name="Mkoji G."/>
            <person name="Steinauer M."/>
            <person name="Loker E.S."/>
        </authorList>
    </citation>
    <scope>NUCLEOTIDE SEQUENCE</scope>
    <source>
        <strain evidence="1">KasaAsao</strain>
    </source>
</reference>
<dbReference type="Proteomes" id="UP001233172">
    <property type="component" value="Unassembled WGS sequence"/>
</dbReference>
<dbReference type="EMBL" id="JASAOG010000012">
    <property type="protein sequence ID" value="KAK0065935.1"/>
    <property type="molecule type" value="Genomic_DNA"/>
</dbReference>
<evidence type="ECO:0000313" key="1">
    <source>
        <dbReference type="EMBL" id="KAK0065935.1"/>
    </source>
</evidence>